<keyword evidence="4 6" id="KW-1133">Transmembrane helix</keyword>
<protein>
    <submittedName>
        <fullName evidence="8">Fucose permease</fullName>
    </submittedName>
</protein>
<dbReference type="InterPro" id="IPR011701">
    <property type="entry name" value="MFS"/>
</dbReference>
<feature type="transmembrane region" description="Helical" evidence="6">
    <location>
        <begin position="47"/>
        <end position="69"/>
    </location>
</feature>
<dbReference type="SUPFAM" id="SSF103473">
    <property type="entry name" value="MFS general substrate transporter"/>
    <property type="match status" value="1"/>
</dbReference>
<evidence type="ECO:0000256" key="1">
    <source>
        <dbReference type="ARBA" id="ARBA00004429"/>
    </source>
</evidence>
<keyword evidence="9" id="KW-1185">Reference proteome</keyword>
<evidence type="ECO:0000256" key="6">
    <source>
        <dbReference type="SAM" id="Phobius"/>
    </source>
</evidence>
<feature type="transmembrane region" description="Helical" evidence="6">
    <location>
        <begin position="304"/>
        <end position="329"/>
    </location>
</feature>
<dbReference type="Gene3D" id="1.20.1250.20">
    <property type="entry name" value="MFS general substrate transporter like domains"/>
    <property type="match status" value="2"/>
</dbReference>
<organism evidence="8 9">
    <name type="scientific">Parabacteroides chinchillae</name>
    <dbReference type="NCBI Taxonomy" id="871327"/>
    <lineage>
        <taxon>Bacteria</taxon>
        <taxon>Pseudomonadati</taxon>
        <taxon>Bacteroidota</taxon>
        <taxon>Bacteroidia</taxon>
        <taxon>Bacteroidales</taxon>
        <taxon>Tannerellaceae</taxon>
        <taxon>Parabacteroides</taxon>
    </lineage>
</organism>
<proteinExistence type="predicted"/>
<dbReference type="PANTHER" id="PTHR43702:SF3">
    <property type="entry name" value="PROTEIN TSGA"/>
    <property type="match status" value="1"/>
</dbReference>
<dbReference type="PROSITE" id="PS50850">
    <property type="entry name" value="MFS"/>
    <property type="match status" value="1"/>
</dbReference>
<feature type="transmembrane region" description="Helical" evidence="6">
    <location>
        <begin position="143"/>
        <end position="164"/>
    </location>
</feature>
<feature type="transmembrane region" description="Helical" evidence="6">
    <location>
        <begin position="280"/>
        <end position="298"/>
    </location>
</feature>
<dbReference type="GO" id="GO:0005886">
    <property type="term" value="C:plasma membrane"/>
    <property type="evidence" value="ECO:0007669"/>
    <property type="project" value="UniProtKB-SubCell"/>
</dbReference>
<feature type="transmembrane region" description="Helical" evidence="6">
    <location>
        <begin position="12"/>
        <end position="35"/>
    </location>
</feature>
<sequence length="388" mass="42396">MSMKEKGMSWKLIPVMLTFFTMGFVDLVGIASNYIKADLNLTDSEANIFPSLVFFWFLIFSVPTGMLMNKIGRKKTVLLSLVVTFLSLLIPVFSDTYMVMLVSFSLLGIGNALMQTSLNPLLSNIVNGDKLASTLTFGQFIKAIASFLAPYIAMWGATMAIPSFGLGWRVLFPIYMVIAVVAVFLLGATSIYETKEEGKPSTFGECLALLGKPFILLCFIGIMCHVGIDVGTNTTAPKILMERLGMTLADAGFATSLYFICRTAGCFSGAFIMRKISPKSFFIFSVVLMLIAMVGLFLFHSLSIIYICIGLIGFGNSNVFSIIFSQALLYMPNKQNEVSGLMIMGLFGGTIFPLLMGIASDMMASQTGAVAILSIGVIYLLYLWRKLN</sequence>
<accession>A0A8G2BY00</accession>
<feature type="transmembrane region" description="Helical" evidence="6">
    <location>
        <begin position="341"/>
        <end position="359"/>
    </location>
</feature>
<keyword evidence="3 6" id="KW-0812">Transmembrane</keyword>
<feature type="transmembrane region" description="Helical" evidence="6">
    <location>
        <begin position="170"/>
        <end position="192"/>
    </location>
</feature>
<reference evidence="8 9" key="1">
    <citation type="submission" date="2016-10" db="EMBL/GenBank/DDBJ databases">
        <authorList>
            <person name="Varghese N."/>
            <person name="Submissions S."/>
        </authorList>
    </citation>
    <scope>NUCLEOTIDE SEQUENCE [LARGE SCALE GENOMIC DNA]</scope>
    <source>
        <strain evidence="8 9">DSM 29073</strain>
    </source>
</reference>
<dbReference type="AlphaFoldDB" id="A0A8G2BY00"/>
<comment type="caution">
    <text evidence="8">The sequence shown here is derived from an EMBL/GenBank/DDBJ whole genome shotgun (WGS) entry which is preliminary data.</text>
</comment>
<evidence type="ECO:0000256" key="3">
    <source>
        <dbReference type="ARBA" id="ARBA00022692"/>
    </source>
</evidence>
<feature type="transmembrane region" description="Helical" evidence="6">
    <location>
        <begin position="76"/>
        <end position="93"/>
    </location>
</feature>
<dbReference type="InterPro" id="IPR020846">
    <property type="entry name" value="MFS_dom"/>
</dbReference>
<comment type="subcellular location">
    <subcellularLocation>
        <location evidence="1">Cell inner membrane</location>
        <topology evidence="1">Multi-pass membrane protein</topology>
    </subcellularLocation>
</comment>
<feature type="transmembrane region" description="Helical" evidence="6">
    <location>
        <begin position="99"/>
        <end position="122"/>
    </location>
</feature>
<evidence type="ECO:0000313" key="8">
    <source>
        <dbReference type="EMBL" id="SEG12748.1"/>
    </source>
</evidence>
<dbReference type="PANTHER" id="PTHR43702">
    <property type="entry name" value="L-FUCOSE-PROTON SYMPORTER"/>
    <property type="match status" value="1"/>
</dbReference>
<evidence type="ECO:0000313" key="9">
    <source>
        <dbReference type="Proteomes" id="UP000236725"/>
    </source>
</evidence>
<dbReference type="InterPro" id="IPR050375">
    <property type="entry name" value="MFS_TsgA-like"/>
</dbReference>
<keyword evidence="2" id="KW-1003">Cell membrane</keyword>
<keyword evidence="5 6" id="KW-0472">Membrane</keyword>
<evidence type="ECO:0000256" key="5">
    <source>
        <dbReference type="ARBA" id="ARBA00023136"/>
    </source>
</evidence>
<evidence type="ECO:0000256" key="2">
    <source>
        <dbReference type="ARBA" id="ARBA00022475"/>
    </source>
</evidence>
<name>A0A8G2BY00_9BACT</name>
<feature type="transmembrane region" description="Helical" evidence="6">
    <location>
        <begin position="365"/>
        <end position="384"/>
    </location>
</feature>
<dbReference type="InterPro" id="IPR036259">
    <property type="entry name" value="MFS_trans_sf"/>
</dbReference>
<evidence type="ECO:0000256" key="4">
    <source>
        <dbReference type="ARBA" id="ARBA00022989"/>
    </source>
</evidence>
<feature type="transmembrane region" description="Helical" evidence="6">
    <location>
        <begin position="213"/>
        <end position="231"/>
    </location>
</feature>
<dbReference type="GO" id="GO:0022857">
    <property type="term" value="F:transmembrane transporter activity"/>
    <property type="evidence" value="ECO:0007669"/>
    <property type="project" value="InterPro"/>
</dbReference>
<dbReference type="Pfam" id="PF07690">
    <property type="entry name" value="MFS_1"/>
    <property type="match status" value="1"/>
</dbReference>
<feature type="domain" description="Major facilitator superfamily (MFS) profile" evidence="7">
    <location>
        <begin position="7"/>
        <end position="388"/>
    </location>
</feature>
<dbReference type="EMBL" id="FNVS01000016">
    <property type="protein sequence ID" value="SEG12748.1"/>
    <property type="molecule type" value="Genomic_DNA"/>
</dbReference>
<dbReference type="Proteomes" id="UP000236725">
    <property type="component" value="Unassembled WGS sequence"/>
</dbReference>
<evidence type="ECO:0000259" key="7">
    <source>
        <dbReference type="PROSITE" id="PS50850"/>
    </source>
</evidence>
<feature type="transmembrane region" description="Helical" evidence="6">
    <location>
        <begin position="251"/>
        <end position="273"/>
    </location>
</feature>
<gene>
    <name evidence="8" type="ORF">SAMN05444001_1163</name>
</gene>